<name>A0A097KPP0_9VIRI</name>
<feature type="transmembrane region" description="Helical" evidence="2">
    <location>
        <begin position="101"/>
        <end position="121"/>
    </location>
</feature>
<keyword evidence="2" id="KW-0472">Membrane</keyword>
<dbReference type="GeneID" id="22160490"/>
<keyword evidence="3" id="KW-0150">Chloroplast</keyword>
<evidence type="ECO:0000256" key="1">
    <source>
        <dbReference type="ARBA" id="ARBA00009846"/>
    </source>
</evidence>
<feature type="transmembrane region" description="Helical" evidence="2">
    <location>
        <begin position="29"/>
        <end position="51"/>
    </location>
</feature>
<dbReference type="RefSeq" id="YP_009106324.1">
    <property type="nucleotide sequence ID" value="NC_025542.1"/>
</dbReference>
<dbReference type="EMBL" id="KM462881">
    <property type="protein sequence ID" value="AIT95142.1"/>
    <property type="molecule type" value="Genomic_DNA"/>
</dbReference>
<proteinExistence type="inferred from homology"/>
<dbReference type="InterPro" id="IPR007572">
    <property type="entry name" value="Uncharacterised_Ycf20"/>
</dbReference>
<comment type="similarity">
    <text evidence="1">Belongs to the ycf20 family.</text>
</comment>
<geneLocation type="chloroplast" evidence="3"/>
<keyword evidence="2" id="KW-0812">Transmembrane</keyword>
<accession>A0A097KPP0</accession>
<evidence type="ECO:0000313" key="3">
    <source>
        <dbReference type="EMBL" id="AIT95142.1"/>
    </source>
</evidence>
<keyword evidence="3" id="KW-0934">Plastid</keyword>
<reference evidence="3" key="1">
    <citation type="journal article" date="2014" name="BMC Evol. Biol.">
        <title>Chloroplast phylogenomic analysis resolves deep-level relationships within the green algal class Trebouxiophyceae.</title>
        <authorList>
            <person name="Lemieux C."/>
            <person name="Otis C."/>
            <person name="Turmel M."/>
        </authorList>
    </citation>
    <scope>NUCLEOTIDE SEQUENCE</scope>
</reference>
<gene>
    <name evidence="3" type="primary">ycf20</name>
</gene>
<sequence length="125" mass="14704">MSKKIRILQLIINIINPVYFKFISIKKNLSLNLLFIFIGFLVGNLFGNFLIKIRQFLNLDILIILVILFLMEILNSTIYLKKNKNFLFFLKKATDFKEIKLFINLNYFKIGILLGFFIDAFKVGS</sequence>
<protein>
    <submittedName>
        <fullName evidence="3">Hypothetical chloroplast RF20</fullName>
    </submittedName>
</protein>
<feature type="transmembrane region" description="Helical" evidence="2">
    <location>
        <begin position="57"/>
        <end position="80"/>
    </location>
</feature>
<organism evidence="3">
    <name type="scientific">Interfilum terricola</name>
    <dbReference type="NCBI Taxonomy" id="163310"/>
    <lineage>
        <taxon>Eukaryota</taxon>
        <taxon>Viridiplantae</taxon>
        <taxon>Streptophyta</taxon>
        <taxon>Klebsormidiophyceae</taxon>
        <taxon>Klebsormidiales</taxon>
        <taxon>Klebsormidiaceae</taxon>
        <taxon>Interfilum</taxon>
    </lineage>
</organism>
<dbReference type="AlphaFoldDB" id="A0A097KPP0"/>
<dbReference type="Pfam" id="PF04483">
    <property type="entry name" value="DUF565"/>
    <property type="match status" value="1"/>
</dbReference>
<evidence type="ECO:0000256" key="2">
    <source>
        <dbReference type="SAM" id="Phobius"/>
    </source>
</evidence>
<keyword evidence="2" id="KW-1133">Transmembrane helix</keyword>